<name>A0AA36EGA2_LACSI</name>
<keyword evidence="1" id="KW-0507">mRNA processing</keyword>
<dbReference type="InterPro" id="IPR000504">
    <property type="entry name" value="RRM_dom"/>
</dbReference>
<dbReference type="GO" id="GO:0008380">
    <property type="term" value="P:RNA splicing"/>
    <property type="evidence" value="ECO:0007669"/>
    <property type="project" value="UniProtKB-KW"/>
</dbReference>
<keyword evidence="4" id="KW-0694">RNA-binding</keyword>
<evidence type="ECO:0000313" key="7">
    <source>
        <dbReference type="EMBL" id="CAI9294537.1"/>
    </source>
</evidence>
<dbReference type="InterPro" id="IPR050907">
    <property type="entry name" value="SRSF"/>
</dbReference>
<feature type="compositionally biased region" description="Polar residues" evidence="5">
    <location>
        <begin position="152"/>
        <end position="164"/>
    </location>
</feature>
<keyword evidence="8" id="KW-1185">Reference proteome</keyword>
<dbReference type="AlphaFoldDB" id="A0AA36EGA2"/>
<evidence type="ECO:0000256" key="3">
    <source>
        <dbReference type="ARBA" id="ARBA00023187"/>
    </source>
</evidence>
<evidence type="ECO:0000256" key="2">
    <source>
        <dbReference type="ARBA" id="ARBA00022728"/>
    </source>
</evidence>
<dbReference type="Pfam" id="PF00076">
    <property type="entry name" value="RRM_1"/>
    <property type="match status" value="1"/>
</dbReference>
<reference evidence="7" key="1">
    <citation type="submission" date="2023-04" db="EMBL/GenBank/DDBJ databases">
        <authorList>
            <person name="Vijverberg K."/>
            <person name="Xiong W."/>
            <person name="Schranz E."/>
        </authorList>
    </citation>
    <scope>NUCLEOTIDE SEQUENCE</scope>
</reference>
<proteinExistence type="predicted"/>
<dbReference type="Gene3D" id="3.30.70.330">
    <property type="match status" value="1"/>
</dbReference>
<dbReference type="InterPro" id="IPR012677">
    <property type="entry name" value="Nucleotide-bd_a/b_plait_sf"/>
</dbReference>
<feature type="domain" description="RRM" evidence="6">
    <location>
        <begin position="35"/>
        <end position="112"/>
    </location>
</feature>
<dbReference type="GO" id="GO:0006397">
    <property type="term" value="P:mRNA processing"/>
    <property type="evidence" value="ECO:0007669"/>
    <property type="project" value="UniProtKB-KW"/>
</dbReference>
<dbReference type="CDD" id="cd00590">
    <property type="entry name" value="RRM_SF"/>
    <property type="match status" value="1"/>
</dbReference>
<dbReference type="PANTHER" id="PTHR23147">
    <property type="entry name" value="SERINE/ARGININE RICH SPLICING FACTOR"/>
    <property type="match status" value="1"/>
</dbReference>
<keyword evidence="2" id="KW-0747">Spliceosome</keyword>
<dbReference type="EMBL" id="OX465083">
    <property type="protein sequence ID" value="CAI9294537.1"/>
    <property type="molecule type" value="Genomic_DNA"/>
</dbReference>
<dbReference type="GO" id="GO:0005681">
    <property type="term" value="C:spliceosomal complex"/>
    <property type="evidence" value="ECO:0007669"/>
    <property type="project" value="UniProtKB-KW"/>
</dbReference>
<dbReference type="GO" id="GO:0003723">
    <property type="term" value="F:RNA binding"/>
    <property type="evidence" value="ECO:0007669"/>
    <property type="project" value="UniProtKB-UniRule"/>
</dbReference>
<accession>A0AA36EGA2</accession>
<keyword evidence="3" id="KW-0508">mRNA splicing</keyword>
<dbReference type="SUPFAM" id="SSF54928">
    <property type="entry name" value="RNA-binding domain, RBD"/>
    <property type="match status" value="1"/>
</dbReference>
<gene>
    <name evidence="7" type="ORF">LSALG_LOCUS33513</name>
</gene>
<evidence type="ECO:0000259" key="6">
    <source>
        <dbReference type="PROSITE" id="PS50102"/>
    </source>
</evidence>
<evidence type="ECO:0000313" key="8">
    <source>
        <dbReference type="Proteomes" id="UP001177003"/>
    </source>
</evidence>
<dbReference type="Proteomes" id="UP001177003">
    <property type="component" value="Chromosome 7"/>
</dbReference>
<evidence type="ECO:0000256" key="1">
    <source>
        <dbReference type="ARBA" id="ARBA00022664"/>
    </source>
</evidence>
<protein>
    <recommendedName>
        <fullName evidence="6">RRM domain-containing protein</fullName>
    </recommendedName>
</protein>
<feature type="region of interest" description="Disordered" evidence="5">
    <location>
        <begin position="151"/>
        <end position="170"/>
    </location>
</feature>
<evidence type="ECO:0000256" key="5">
    <source>
        <dbReference type="SAM" id="MobiDB-lite"/>
    </source>
</evidence>
<dbReference type="SMART" id="SM00360">
    <property type="entry name" value="RRM"/>
    <property type="match status" value="1"/>
</dbReference>
<sequence length="249" mass="29086">MEPGENKERDDQEGWSQVRRRKNYGRDFEVNGKAMSFYVQNFPSDWNEAALWRMFNRYGIVVNVYIAKKLNRLNKNFGFVRFIRIQDCISFEKRLNEIYIGSHKIEVNVARYQRLENVNHIRNFQPTGRLQAEPVKNTRLHDRLFADVVRGTTPTANNGSGNSSKFDEGSTPTRKVIKMISRLESREAIQNTLVGEVENFQALMNVKAFQEVEGCPSMQLRYLGGLKMLLEFENTMEKVEFINKGKETW</sequence>
<organism evidence="7 8">
    <name type="scientific">Lactuca saligna</name>
    <name type="common">Willowleaf lettuce</name>
    <dbReference type="NCBI Taxonomy" id="75948"/>
    <lineage>
        <taxon>Eukaryota</taxon>
        <taxon>Viridiplantae</taxon>
        <taxon>Streptophyta</taxon>
        <taxon>Embryophyta</taxon>
        <taxon>Tracheophyta</taxon>
        <taxon>Spermatophyta</taxon>
        <taxon>Magnoliopsida</taxon>
        <taxon>eudicotyledons</taxon>
        <taxon>Gunneridae</taxon>
        <taxon>Pentapetalae</taxon>
        <taxon>asterids</taxon>
        <taxon>campanulids</taxon>
        <taxon>Asterales</taxon>
        <taxon>Asteraceae</taxon>
        <taxon>Cichorioideae</taxon>
        <taxon>Cichorieae</taxon>
        <taxon>Lactucinae</taxon>
        <taxon>Lactuca</taxon>
    </lineage>
</organism>
<dbReference type="PROSITE" id="PS50102">
    <property type="entry name" value="RRM"/>
    <property type="match status" value="1"/>
</dbReference>
<evidence type="ECO:0000256" key="4">
    <source>
        <dbReference type="PROSITE-ProRule" id="PRU00176"/>
    </source>
</evidence>
<dbReference type="InterPro" id="IPR035979">
    <property type="entry name" value="RBD_domain_sf"/>
</dbReference>